<dbReference type="AlphaFoldDB" id="A0AAU9P830"/>
<comment type="caution">
    <text evidence="1">The sequence shown here is derived from an EMBL/GenBank/DDBJ whole genome shotgun (WGS) entry which is preliminary data.</text>
</comment>
<dbReference type="EMBL" id="CAKMRJ010005523">
    <property type="protein sequence ID" value="CAH1446225.1"/>
    <property type="molecule type" value="Genomic_DNA"/>
</dbReference>
<reference evidence="1 2" key="1">
    <citation type="submission" date="2022-01" db="EMBL/GenBank/DDBJ databases">
        <authorList>
            <person name="Xiong W."/>
            <person name="Schranz E."/>
        </authorList>
    </citation>
    <scope>NUCLEOTIDE SEQUENCE [LARGE SCALE GENOMIC DNA]</scope>
</reference>
<organism evidence="1 2">
    <name type="scientific">Lactuca virosa</name>
    <dbReference type="NCBI Taxonomy" id="75947"/>
    <lineage>
        <taxon>Eukaryota</taxon>
        <taxon>Viridiplantae</taxon>
        <taxon>Streptophyta</taxon>
        <taxon>Embryophyta</taxon>
        <taxon>Tracheophyta</taxon>
        <taxon>Spermatophyta</taxon>
        <taxon>Magnoliopsida</taxon>
        <taxon>eudicotyledons</taxon>
        <taxon>Gunneridae</taxon>
        <taxon>Pentapetalae</taxon>
        <taxon>asterids</taxon>
        <taxon>campanulids</taxon>
        <taxon>Asterales</taxon>
        <taxon>Asteraceae</taxon>
        <taxon>Cichorioideae</taxon>
        <taxon>Cichorieae</taxon>
        <taxon>Lactucinae</taxon>
        <taxon>Lactuca</taxon>
    </lineage>
</organism>
<evidence type="ECO:0000313" key="1">
    <source>
        <dbReference type="EMBL" id="CAH1446225.1"/>
    </source>
</evidence>
<evidence type="ECO:0000313" key="2">
    <source>
        <dbReference type="Proteomes" id="UP001157418"/>
    </source>
</evidence>
<protein>
    <submittedName>
        <fullName evidence="1">Uncharacterized protein</fullName>
    </submittedName>
</protein>
<name>A0AAU9P830_9ASTR</name>
<gene>
    <name evidence="1" type="ORF">LVIROSA_LOCUS31936</name>
</gene>
<accession>A0AAU9P830</accession>
<proteinExistence type="predicted"/>
<dbReference type="Proteomes" id="UP001157418">
    <property type="component" value="Unassembled WGS sequence"/>
</dbReference>
<keyword evidence="2" id="KW-1185">Reference proteome</keyword>
<sequence>MSVTSSSSMKLSFFVLFSEAFLECRLMFNFDEGDMSLFGILVGRRVTPGTFSMISRERLRESLEAKNTKGKETESMVILS</sequence>